<gene>
    <name evidence="1" type="ORF">DASC09_040380</name>
</gene>
<dbReference type="GeneID" id="90074688"/>
<accession>A0AAV5QPK6</accession>
<evidence type="ECO:0000313" key="1">
    <source>
        <dbReference type="EMBL" id="GMM36713.1"/>
    </source>
</evidence>
<dbReference type="Proteomes" id="UP001360560">
    <property type="component" value="Unassembled WGS sequence"/>
</dbReference>
<dbReference type="EMBL" id="BTFZ01000011">
    <property type="protein sequence ID" value="GMM36713.1"/>
    <property type="molecule type" value="Genomic_DNA"/>
</dbReference>
<protein>
    <submittedName>
        <fullName evidence="1">Uncharacterized protein</fullName>
    </submittedName>
</protein>
<proteinExistence type="predicted"/>
<dbReference type="AlphaFoldDB" id="A0AAV5QPK6"/>
<name>A0AAV5QPK6_9ASCO</name>
<evidence type="ECO:0000313" key="2">
    <source>
        <dbReference type="Proteomes" id="UP001360560"/>
    </source>
</evidence>
<sequence>MSKYNVVTEHAKTRIWEGEVEKLPFSHSKFIDYSQTINSGEGEDARNSAAKAIINQIMTYLPISKTSIGILKDSIIYVYLRISALDSYEGHFSLRLDCKSI</sequence>
<dbReference type="RefSeq" id="XP_064853709.1">
    <property type="nucleotide sequence ID" value="XM_064997637.1"/>
</dbReference>
<keyword evidence="2" id="KW-1185">Reference proteome</keyword>
<organism evidence="1 2">
    <name type="scientific">Saccharomycopsis crataegensis</name>
    <dbReference type="NCBI Taxonomy" id="43959"/>
    <lineage>
        <taxon>Eukaryota</taxon>
        <taxon>Fungi</taxon>
        <taxon>Dikarya</taxon>
        <taxon>Ascomycota</taxon>
        <taxon>Saccharomycotina</taxon>
        <taxon>Saccharomycetes</taxon>
        <taxon>Saccharomycopsidaceae</taxon>
        <taxon>Saccharomycopsis</taxon>
    </lineage>
</organism>
<reference evidence="1 2" key="1">
    <citation type="journal article" date="2023" name="Elife">
        <title>Identification of key yeast species and microbe-microbe interactions impacting larval growth of Drosophila in the wild.</title>
        <authorList>
            <person name="Mure A."/>
            <person name="Sugiura Y."/>
            <person name="Maeda R."/>
            <person name="Honda K."/>
            <person name="Sakurai N."/>
            <person name="Takahashi Y."/>
            <person name="Watada M."/>
            <person name="Katoh T."/>
            <person name="Gotoh A."/>
            <person name="Gotoh Y."/>
            <person name="Taniguchi I."/>
            <person name="Nakamura K."/>
            <person name="Hayashi T."/>
            <person name="Katayama T."/>
            <person name="Uemura T."/>
            <person name="Hattori Y."/>
        </authorList>
    </citation>
    <scope>NUCLEOTIDE SEQUENCE [LARGE SCALE GENOMIC DNA]</scope>
    <source>
        <strain evidence="1 2">SC-9</strain>
    </source>
</reference>
<comment type="caution">
    <text evidence="1">The sequence shown here is derived from an EMBL/GenBank/DDBJ whole genome shotgun (WGS) entry which is preliminary data.</text>
</comment>